<dbReference type="EMBL" id="HBKQ01052390">
    <property type="protein sequence ID" value="CAE2278074.1"/>
    <property type="molecule type" value="Transcribed_RNA"/>
</dbReference>
<dbReference type="PROSITE" id="PS50821">
    <property type="entry name" value="PAZ"/>
    <property type="match status" value="1"/>
</dbReference>
<comment type="similarity">
    <text evidence="1">Belongs to the argonaute family.</text>
</comment>
<dbReference type="PROSITE" id="PS00028">
    <property type="entry name" value="ZINC_FINGER_C2H2_1"/>
    <property type="match status" value="1"/>
</dbReference>
<dbReference type="SMART" id="SM00950">
    <property type="entry name" value="Piwi"/>
    <property type="match status" value="1"/>
</dbReference>
<evidence type="ECO:0008006" key="5">
    <source>
        <dbReference type="Google" id="ProtNLM"/>
    </source>
</evidence>
<evidence type="ECO:0000259" key="2">
    <source>
        <dbReference type="PROSITE" id="PS50821"/>
    </source>
</evidence>
<gene>
    <name evidence="4" type="ORF">OAUR00152_LOCUS36013</name>
</gene>
<dbReference type="SMART" id="SM00949">
    <property type="entry name" value="PAZ"/>
    <property type="match status" value="1"/>
</dbReference>
<dbReference type="InterPro" id="IPR036085">
    <property type="entry name" value="PAZ_dom_sf"/>
</dbReference>
<proteinExistence type="inferred from homology"/>
<dbReference type="Pfam" id="PF02170">
    <property type="entry name" value="PAZ"/>
    <property type="match status" value="1"/>
</dbReference>
<name>A0A7S4JZI3_9STRA</name>
<dbReference type="PROSITE" id="PS50822">
    <property type="entry name" value="PIWI"/>
    <property type="match status" value="1"/>
</dbReference>
<dbReference type="AlphaFoldDB" id="A0A7S4JZI3"/>
<dbReference type="InterPro" id="IPR003165">
    <property type="entry name" value="Piwi"/>
</dbReference>
<dbReference type="InterPro" id="IPR013087">
    <property type="entry name" value="Znf_C2H2_type"/>
</dbReference>
<evidence type="ECO:0000259" key="3">
    <source>
        <dbReference type="PROSITE" id="PS50822"/>
    </source>
</evidence>
<sequence length="898" mass="100107">MADITPHFKFYVYGVDGRDIKGKLIDSRNRRFDLFKQGLLAKETGLLARLGMSPKEVENLKRVIFFEGSTFYSARKIQGLERANLPRALVGTKESKKDETPMGDSGDSLTITEVKCYVAPRGLKTTSANVPSAAGVTKSSDPSEARYSVDRRCDDCTKAFTDLEALLQHCSIENHSPVTAPDEEDRVEEPTYETFLAYCNIALQQAMNERMARWGREYIDPTKFKDPKDRNGNDLGVRVFQAYTCEFGMNRPDFKSPLSLTLTVDLRAKLLRNKTVLDQISEGKNPNSARYDQRRVQDFKRRWKGEVVICTYDKKCYSVIDLLFDKSAASMPVPNLAMSHAEYFQKRKNIKLKYPDARPLVAVLGRKDSTIYLPAELVCGNELEPRLKQQLPQIASFMPPERHNAIEEMKRYLQPNAQKTKGKGGGLLPALGIVLKEERFKVPVEVLPLPQIVVSGMRVPERSGTMWAPMLARADYQVNPNRAVKLNVVLVHHENLKNTCKVVYDRIRDLVNGFNSTYRFPNQPCTVVVAGDNERHWGAVERYFGSGSQIPSNVFVIDLCRPLRRAALDAAYPVIKQLLGKSGYLSQFVNFNTYDHGNPRDMRKSNTILQGVARQVLSKCGVRIWWVNIPRSLPLPAVFVGVDVYHAPRKYSEKEGTRVAKASVAAIVVEVMRKPPGESPSVEIYSETFKRERAGQEMELGSAMHQCVSNALRILNVREPRSCFVWRDGVGDAGIQQVAGQEIPQVKAALASAGGPVGGQAAAVAKANQCPISYIVCQKRISTKFLSADGQHAMPTGTLVTGLQGPNYATFYINGTSPPYSTPKPVRFVIADRDPRLKGVSVSELSWALAHAYPNWTGPIKLPSPVQMAHKLAELAGNFSDCGESIDAKAYANKIYFL</sequence>
<feature type="domain" description="Piwi" evidence="3">
    <location>
        <begin position="586"/>
        <end position="881"/>
    </location>
</feature>
<dbReference type="InterPro" id="IPR036397">
    <property type="entry name" value="RNaseH_sf"/>
</dbReference>
<dbReference type="Gene3D" id="3.30.420.10">
    <property type="entry name" value="Ribonuclease H-like superfamily/Ribonuclease H"/>
    <property type="match status" value="1"/>
</dbReference>
<evidence type="ECO:0000256" key="1">
    <source>
        <dbReference type="RuleBase" id="RU361178"/>
    </source>
</evidence>
<dbReference type="GO" id="GO:0003723">
    <property type="term" value="F:RNA binding"/>
    <property type="evidence" value="ECO:0007669"/>
    <property type="project" value="InterPro"/>
</dbReference>
<reference evidence="4" key="1">
    <citation type="submission" date="2021-01" db="EMBL/GenBank/DDBJ databases">
        <authorList>
            <person name="Corre E."/>
            <person name="Pelletier E."/>
            <person name="Niang G."/>
            <person name="Scheremetjew M."/>
            <person name="Finn R."/>
            <person name="Kale V."/>
            <person name="Holt S."/>
            <person name="Cochrane G."/>
            <person name="Meng A."/>
            <person name="Brown T."/>
            <person name="Cohen L."/>
        </authorList>
    </citation>
    <scope>NUCLEOTIDE SEQUENCE</scope>
    <source>
        <strain evidence="4">Isolate 1302-5</strain>
    </source>
</reference>
<dbReference type="CDD" id="cd02846">
    <property type="entry name" value="PAZ_argonaute_like"/>
    <property type="match status" value="1"/>
</dbReference>
<accession>A0A7S4JZI3</accession>
<protein>
    <recommendedName>
        <fullName evidence="5">C2H2-type domain-containing protein</fullName>
    </recommendedName>
</protein>
<dbReference type="InterPro" id="IPR012337">
    <property type="entry name" value="RNaseH-like_sf"/>
</dbReference>
<feature type="domain" description="PAZ" evidence="2">
    <location>
        <begin position="275"/>
        <end position="382"/>
    </location>
</feature>
<dbReference type="Gene3D" id="2.170.260.10">
    <property type="entry name" value="paz domain"/>
    <property type="match status" value="1"/>
</dbReference>
<dbReference type="Gene3D" id="3.40.50.2300">
    <property type="match status" value="1"/>
</dbReference>
<dbReference type="SUPFAM" id="SSF53098">
    <property type="entry name" value="Ribonuclease H-like"/>
    <property type="match status" value="1"/>
</dbReference>
<evidence type="ECO:0000313" key="4">
    <source>
        <dbReference type="EMBL" id="CAE2278074.1"/>
    </source>
</evidence>
<dbReference type="SUPFAM" id="SSF101690">
    <property type="entry name" value="PAZ domain"/>
    <property type="match status" value="1"/>
</dbReference>
<dbReference type="Pfam" id="PF02171">
    <property type="entry name" value="Piwi"/>
    <property type="match status" value="1"/>
</dbReference>
<organism evidence="4">
    <name type="scientific">Odontella aurita</name>
    <dbReference type="NCBI Taxonomy" id="265563"/>
    <lineage>
        <taxon>Eukaryota</taxon>
        <taxon>Sar</taxon>
        <taxon>Stramenopiles</taxon>
        <taxon>Ochrophyta</taxon>
        <taxon>Bacillariophyta</taxon>
        <taxon>Mediophyceae</taxon>
        <taxon>Biddulphiophycidae</taxon>
        <taxon>Eupodiscales</taxon>
        <taxon>Odontellaceae</taxon>
        <taxon>Odontella</taxon>
    </lineage>
</organism>
<dbReference type="InterPro" id="IPR003100">
    <property type="entry name" value="PAZ_dom"/>
</dbReference>
<dbReference type="PANTHER" id="PTHR22891">
    <property type="entry name" value="EUKARYOTIC TRANSLATION INITIATION FACTOR 2C"/>
    <property type="match status" value="1"/>
</dbReference>